<dbReference type="RefSeq" id="WP_378971288.1">
    <property type="nucleotide sequence ID" value="NZ_JBHTBJ010000016.1"/>
</dbReference>
<evidence type="ECO:0000313" key="2">
    <source>
        <dbReference type="EMBL" id="MFC7276672.1"/>
    </source>
</evidence>
<reference evidence="3" key="1">
    <citation type="journal article" date="2019" name="Int. J. Syst. Evol. Microbiol.">
        <title>The Global Catalogue of Microorganisms (GCM) 10K type strain sequencing project: providing services to taxonomists for standard genome sequencing and annotation.</title>
        <authorList>
            <consortium name="The Broad Institute Genomics Platform"/>
            <consortium name="The Broad Institute Genome Sequencing Center for Infectious Disease"/>
            <person name="Wu L."/>
            <person name="Ma J."/>
        </authorList>
    </citation>
    <scope>NUCLEOTIDE SEQUENCE [LARGE SCALE GENOMIC DNA]</scope>
    <source>
        <strain evidence="3">XZYJT-10</strain>
    </source>
</reference>
<proteinExistence type="predicted"/>
<dbReference type="NCBIfam" id="TIGR03919">
    <property type="entry name" value="T7SS_EccB"/>
    <property type="match status" value="1"/>
</dbReference>
<evidence type="ECO:0000313" key="3">
    <source>
        <dbReference type="Proteomes" id="UP001596548"/>
    </source>
</evidence>
<keyword evidence="1" id="KW-0812">Transmembrane</keyword>
<organism evidence="2 3">
    <name type="scientific">Paractinoplanes rhizophilus</name>
    <dbReference type="NCBI Taxonomy" id="1416877"/>
    <lineage>
        <taxon>Bacteria</taxon>
        <taxon>Bacillati</taxon>
        <taxon>Actinomycetota</taxon>
        <taxon>Actinomycetes</taxon>
        <taxon>Micromonosporales</taxon>
        <taxon>Micromonosporaceae</taxon>
        <taxon>Paractinoplanes</taxon>
    </lineage>
</organism>
<keyword evidence="1" id="KW-1133">Transmembrane helix</keyword>
<sequence length="464" mass="48125">MPSRQDQLHSYQYSLQRVVAALVTHDPDPSRSPLRRAGTTALVSLLIASLAVGGAAIYGLLTGHSNVDPRNPNVVFQEKGTGARFVYLESDKNLHPVLNYASGLLLANAEAPELKSISSDKLASVPLGAPLGIPDAPDSLPAKGALLTERWSICTDNRGDENTPRSTLLIGDKLTDGTVAAKTGEALLIRDPQGSSALVFGNKRYPIPADELVATLRVLGWASKEPWTVATAWANAVPLAHDLVAPEIPEVGGTSAIDGFQVGDLVTDSGQQFAVILADGAAALTDMQARLMQANPGVEKPQAIGNAFFQLPPSKKRISDEGDPNGLPVTVPKLHDSTPAQACMTLPVDAKSGDGLRIDPTVPSGVGVKAGTAPPNAVLADYVHIARGKGVLATAAASPSAPAGTGTVSIVTDTGQSFPLANRSLITKLGYPGVKPAQIPSELVAMLPRGPSLDPARARQADAQ</sequence>
<keyword evidence="1" id="KW-0472">Membrane</keyword>
<dbReference type="PANTHER" id="PTHR40765:SF2">
    <property type="entry name" value="ESX-2 SECRETION SYSTEM ATPASE ECCB2"/>
    <property type="match status" value="1"/>
</dbReference>
<dbReference type="Gene3D" id="3.30.2390.20">
    <property type="entry name" value="Type VII secretion system EccB, repeat 1 domain"/>
    <property type="match status" value="1"/>
</dbReference>
<comment type="caution">
    <text evidence="2">The sequence shown here is derived from an EMBL/GenBank/DDBJ whole genome shotgun (WGS) entry which is preliminary data.</text>
</comment>
<evidence type="ECO:0000256" key="1">
    <source>
        <dbReference type="SAM" id="Phobius"/>
    </source>
</evidence>
<accession>A0ABW2HU10</accession>
<dbReference type="PANTHER" id="PTHR40765">
    <property type="entry name" value="ESX-2 SECRETION SYSTEM ATPASE ECCB2"/>
    <property type="match status" value="1"/>
</dbReference>
<dbReference type="Proteomes" id="UP001596548">
    <property type="component" value="Unassembled WGS sequence"/>
</dbReference>
<protein>
    <submittedName>
        <fullName evidence="2">Type VII secretion protein EccB</fullName>
    </submittedName>
</protein>
<dbReference type="InterPro" id="IPR007795">
    <property type="entry name" value="T7SS_EccB"/>
</dbReference>
<dbReference type="EMBL" id="JBHTBJ010000016">
    <property type="protein sequence ID" value="MFC7276672.1"/>
    <property type="molecule type" value="Genomic_DNA"/>
</dbReference>
<dbReference type="Pfam" id="PF05108">
    <property type="entry name" value="T7SS_ESX1_EccB"/>
    <property type="match status" value="1"/>
</dbReference>
<name>A0ABW2HU10_9ACTN</name>
<dbReference type="InterPro" id="IPR044857">
    <property type="entry name" value="T7SS_EccB_R1"/>
</dbReference>
<keyword evidence="3" id="KW-1185">Reference proteome</keyword>
<gene>
    <name evidence="2" type="primary">eccB</name>
    <name evidence="2" type="ORF">ACFQS1_22000</name>
</gene>
<feature type="transmembrane region" description="Helical" evidence="1">
    <location>
        <begin position="41"/>
        <end position="61"/>
    </location>
</feature>